<dbReference type="CDD" id="cd01650">
    <property type="entry name" value="RT_nLTR_like"/>
    <property type="match status" value="1"/>
</dbReference>
<proteinExistence type="predicted"/>
<dbReference type="InterPro" id="IPR000477">
    <property type="entry name" value="RT_dom"/>
</dbReference>
<dbReference type="EMBL" id="UYRU01050427">
    <property type="protein sequence ID" value="VDN10987.1"/>
    <property type="molecule type" value="Genomic_DNA"/>
</dbReference>
<evidence type="ECO:0000313" key="3">
    <source>
        <dbReference type="Proteomes" id="UP000281553"/>
    </source>
</evidence>
<dbReference type="OrthoDB" id="6142323at2759"/>
<dbReference type="SUPFAM" id="SSF56672">
    <property type="entry name" value="DNA/RNA polymerases"/>
    <property type="match status" value="1"/>
</dbReference>
<name>A0A3P7LGI0_DIBLA</name>
<sequence length="279" mass="31173">MELLSGAFKAKIDQLITAISAPENKACLIATIPAATRPDGSRGIPLIDSLTRRSDVVLYETIHVAPFGPPRDALNKASFPFNPTNETPYNKIADTLAPWLNEVIGQAWRDETVPDDWGLGILVPVHKKGDKKKCENYRGISIIDMAAKILAIILFRRFQSVRDARTRPNQAGFRVGRGCVNQIFARRRVLEFCYSYQQPTAICFVDFAAAFDSVHRDSLWQIMAFDGVSPKLIAMIKAYYRSNTARVLVHNNLSGPFAIRSGVRQGFVLSPILFKYVND</sequence>
<accession>A0A3P7LGI0</accession>
<dbReference type="AlphaFoldDB" id="A0A3P7LGI0"/>
<dbReference type="Proteomes" id="UP000281553">
    <property type="component" value="Unassembled WGS sequence"/>
</dbReference>
<evidence type="ECO:0000313" key="2">
    <source>
        <dbReference type="EMBL" id="VDN10987.1"/>
    </source>
</evidence>
<protein>
    <recommendedName>
        <fullName evidence="1">Reverse transcriptase domain-containing protein</fullName>
    </recommendedName>
</protein>
<keyword evidence="3" id="KW-1185">Reference proteome</keyword>
<dbReference type="InterPro" id="IPR043502">
    <property type="entry name" value="DNA/RNA_pol_sf"/>
</dbReference>
<dbReference type="PANTHER" id="PTHR19446">
    <property type="entry name" value="REVERSE TRANSCRIPTASES"/>
    <property type="match status" value="1"/>
</dbReference>
<organism evidence="2 3">
    <name type="scientific">Dibothriocephalus latus</name>
    <name type="common">Fish tapeworm</name>
    <name type="synonym">Diphyllobothrium latum</name>
    <dbReference type="NCBI Taxonomy" id="60516"/>
    <lineage>
        <taxon>Eukaryota</taxon>
        <taxon>Metazoa</taxon>
        <taxon>Spiralia</taxon>
        <taxon>Lophotrochozoa</taxon>
        <taxon>Platyhelminthes</taxon>
        <taxon>Cestoda</taxon>
        <taxon>Eucestoda</taxon>
        <taxon>Diphyllobothriidea</taxon>
        <taxon>Diphyllobothriidae</taxon>
        <taxon>Dibothriocephalus</taxon>
    </lineage>
</organism>
<gene>
    <name evidence="2" type="ORF">DILT_LOCUS6818</name>
</gene>
<dbReference type="Pfam" id="PF00078">
    <property type="entry name" value="RVT_1"/>
    <property type="match status" value="1"/>
</dbReference>
<evidence type="ECO:0000259" key="1">
    <source>
        <dbReference type="PROSITE" id="PS50878"/>
    </source>
</evidence>
<reference evidence="2 3" key="1">
    <citation type="submission" date="2018-11" db="EMBL/GenBank/DDBJ databases">
        <authorList>
            <consortium name="Pathogen Informatics"/>
        </authorList>
    </citation>
    <scope>NUCLEOTIDE SEQUENCE [LARGE SCALE GENOMIC DNA]</scope>
</reference>
<dbReference type="PROSITE" id="PS50878">
    <property type="entry name" value="RT_POL"/>
    <property type="match status" value="1"/>
</dbReference>
<feature type="domain" description="Reverse transcriptase" evidence="1">
    <location>
        <begin position="106"/>
        <end position="279"/>
    </location>
</feature>